<proteinExistence type="predicted"/>
<gene>
    <name evidence="1" type="ORF">FGO68_gene14166</name>
</gene>
<keyword evidence="2" id="KW-1185">Reference proteome</keyword>
<dbReference type="Proteomes" id="UP000785679">
    <property type="component" value="Unassembled WGS sequence"/>
</dbReference>
<organism evidence="1 2">
    <name type="scientific">Halteria grandinella</name>
    <dbReference type="NCBI Taxonomy" id="5974"/>
    <lineage>
        <taxon>Eukaryota</taxon>
        <taxon>Sar</taxon>
        <taxon>Alveolata</taxon>
        <taxon>Ciliophora</taxon>
        <taxon>Intramacronucleata</taxon>
        <taxon>Spirotrichea</taxon>
        <taxon>Stichotrichia</taxon>
        <taxon>Sporadotrichida</taxon>
        <taxon>Halteriidae</taxon>
        <taxon>Halteria</taxon>
    </lineage>
</organism>
<sequence>MFSQDFFYSRCKYLALVITSRIGKKKYQPFINEANCAKYNRIRGEMRREHHYSISRELNRTLMDNTVFNKQSKPIETEFNSSRCLSKISLNH</sequence>
<evidence type="ECO:0000313" key="1">
    <source>
        <dbReference type="EMBL" id="TNV72100.1"/>
    </source>
</evidence>
<protein>
    <submittedName>
        <fullName evidence="1">Uncharacterized protein</fullName>
    </submittedName>
</protein>
<evidence type="ECO:0000313" key="2">
    <source>
        <dbReference type="Proteomes" id="UP000785679"/>
    </source>
</evidence>
<reference evidence="1" key="1">
    <citation type="submission" date="2019-06" db="EMBL/GenBank/DDBJ databases">
        <authorList>
            <person name="Zheng W."/>
        </authorList>
    </citation>
    <scope>NUCLEOTIDE SEQUENCE</scope>
    <source>
        <strain evidence="1">QDHG01</strain>
    </source>
</reference>
<dbReference type="AlphaFoldDB" id="A0A8J8NCU5"/>
<dbReference type="EMBL" id="RRYP01024272">
    <property type="protein sequence ID" value="TNV72100.1"/>
    <property type="molecule type" value="Genomic_DNA"/>
</dbReference>
<accession>A0A8J8NCU5</accession>
<name>A0A8J8NCU5_HALGN</name>
<comment type="caution">
    <text evidence="1">The sequence shown here is derived from an EMBL/GenBank/DDBJ whole genome shotgun (WGS) entry which is preliminary data.</text>
</comment>